<gene>
    <name evidence="1" type="ORF">H735_18725</name>
</gene>
<dbReference type="Proteomes" id="UP000031586">
    <property type="component" value="Unassembled WGS sequence"/>
</dbReference>
<reference evidence="1 2" key="1">
    <citation type="submission" date="2014-07" db="EMBL/GenBank/DDBJ databases">
        <title>Unique and conserved regions in Vibrio harveyi and related species in comparison with the shrimp pathogen Vibrio harveyi CAIM 1792.</title>
        <authorList>
            <person name="Espinoza-Valles I."/>
            <person name="Vora G."/>
            <person name="Leekitcharoenphon P."/>
            <person name="Ussery D."/>
            <person name="Hoj L."/>
            <person name="Gomez-Gil B."/>
        </authorList>
    </citation>
    <scope>NUCLEOTIDE SEQUENCE [LARGE SCALE GENOMIC DNA]</scope>
    <source>
        <strain evidence="2">CAIM 1854 / LMG 25443</strain>
    </source>
</reference>
<dbReference type="RefSeq" id="WP_027726869.1">
    <property type="nucleotide sequence ID" value="NZ_BAOH01000280.1"/>
</dbReference>
<evidence type="ECO:0000313" key="2">
    <source>
        <dbReference type="Proteomes" id="UP000031586"/>
    </source>
</evidence>
<sequence>MSYQKTPRSRACIRKEGKITKLLENELLLVKQWLRRSRFYGFLTKETSQFPVFCRHVPSFLYRLLGKQPLWVIGLVLCLLWSVNEVKAQDVKWIKSCLLMAHDFYNRIVYTQDTALWGEKDYWATPEETLRRFKGDSEDIAIAIFHFFAKGSLRSDFVWCIFCCLRQVRRFIISRWNIIMMMGGFMS</sequence>
<dbReference type="AlphaFoldDB" id="A0A0C1W598"/>
<dbReference type="Gene3D" id="3.10.620.30">
    <property type="match status" value="1"/>
</dbReference>
<dbReference type="EMBL" id="JPRD01000032">
    <property type="protein sequence ID" value="KIF51587.1"/>
    <property type="molecule type" value="Genomic_DNA"/>
</dbReference>
<accession>A0A0C1W598</accession>
<name>A0A0C1W598_9VIBR</name>
<proteinExistence type="predicted"/>
<comment type="caution">
    <text evidence="1">The sequence shown here is derived from an EMBL/GenBank/DDBJ whole genome shotgun (WGS) entry which is preliminary data.</text>
</comment>
<evidence type="ECO:0000313" key="1">
    <source>
        <dbReference type="EMBL" id="KIF51587.1"/>
    </source>
</evidence>
<protein>
    <submittedName>
        <fullName evidence="1">Uncharacterized protein</fullName>
    </submittedName>
</protein>
<organism evidence="1 2">
    <name type="scientific">Vibrio owensii CAIM 1854 = LMG 25443</name>
    <dbReference type="NCBI Taxonomy" id="1229493"/>
    <lineage>
        <taxon>Bacteria</taxon>
        <taxon>Pseudomonadati</taxon>
        <taxon>Pseudomonadota</taxon>
        <taxon>Gammaproteobacteria</taxon>
        <taxon>Vibrionales</taxon>
        <taxon>Vibrionaceae</taxon>
        <taxon>Vibrio</taxon>
    </lineage>
</organism>